<keyword evidence="1" id="KW-0175">Coiled coil</keyword>
<protein>
    <submittedName>
        <fullName evidence="2">Uncharacterized protein</fullName>
    </submittedName>
</protein>
<gene>
    <name evidence="2" type="ORF">BACCIP111899_00974</name>
</gene>
<proteinExistence type="predicted"/>
<keyword evidence="3" id="KW-1185">Reference proteome</keyword>
<evidence type="ECO:0000313" key="3">
    <source>
        <dbReference type="Proteomes" id="UP000789423"/>
    </source>
</evidence>
<evidence type="ECO:0000256" key="1">
    <source>
        <dbReference type="SAM" id="Coils"/>
    </source>
</evidence>
<name>A0ABM8Y7U5_9BACI</name>
<reference evidence="2 3" key="1">
    <citation type="submission" date="2021-10" db="EMBL/GenBank/DDBJ databases">
        <authorList>
            <person name="Criscuolo A."/>
        </authorList>
    </citation>
    <scope>NUCLEOTIDE SEQUENCE [LARGE SCALE GENOMIC DNA]</scope>
    <source>
        <strain evidence="3">CIP 111899</strain>
    </source>
</reference>
<comment type="caution">
    <text evidence="2">The sequence shown here is derived from an EMBL/GenBank/DDBJ whole genome shotgun (WGS) entry which is preliminary data.</text>
</comment>
<dbReference type="EMBL" id="CAKJTI010000003">
    <property type="protein sequence ID" value="CAG9611802.1"/>
    <property type="molecule type" value="Genomic_DNA"/>
</dbReference>
<sequence>MKMVQKEDVMKKMDQMLNTLDLLEMNVSLRVNHALKDKREFVVNKVEIMEMHIKHMEAKLLQHEEKGNWVQTFQVVAVSI</sequence>
<accession>A0ABM8Y7U5</accession>
<dbReference type="Proteomes" id="UP000789423">
    <property type="component" value="Unassembled WGS sequence"/>
</dbReference>
<organism evidence="2 3">
    <name type="scientific">Bacillus rhizoplanae</name>
    <dbReference type="NCBI Taxonomy" id="2880966"/>
    <lineage>
        <taxon>Bacteria</taxon>
        <taxon>Bacillati</taxon>
        <taxon>Bacillota</taxon>
        <taxon>Bacilli</taxon>
        <taxon>Bacillales</taxon>
        <taxon>Bacillaceae</taxon>
        <taxon>Bacillus</taxon>
    </lineage>
</organism>
<feature type="coiled-coil region" evidence="1">
    <location>
        <begin position="6"/>
        <end position="66"/>
    </location>
</feature>
<evidence type="ECO:0000313" key="2">
    <source>
        <dbReference type="EMBL" id="CAG9611802.1"/>
    </source>
</evidence>
<dbReference type="RefSeq" id="WP_230574048.1">
    <property type="nucleotide sequence ID" value="NZ_CAKJTI010000003.1"/>
</dbReference>